<feature type="domain" description="GAT" evidence="8">
    <location>
        <begin position="179"/>
        <end position="267"/>
    </location>
</feature>
<dbReference type="InterPro" id="IPR002014">
    <property type="entry name" value="VHS_dom"/>
</dbReference>
<evidence type="ECO:0000256" key="3">
    <source>
        <dbReference type="ARBA" id="ARBA00022448"/>
    </source>
</evidence>
<feature type="domain" description="VHS" evidence="7">
    <location>
        <begin position="11"/>
        <end position="140"/>
    </location>
</feature>
<dbReference type="AlphaFoldDB" id="S8CGX5"/>
<gene>
    <name evidence="9" type="ORF">M569_08540</name>
</gene>
<name>S8CGX5_9LAMI</name>
<dbReference type="PROSITE" id="PS50179">
    <property type="entry name" value="VHS"/>
    <property type="match status" value="1"/>
</dbReference>
<dbReference type="InterPro" id="IPR008942">
    <property type="entry name" value="ENTH_VHS"/>
</dbReference>
<dbReference type="Proteomes" id="UP000015453">
    <property type="component" value="Unassembled WGS sequence"/>
</dbReference>
<dbReference type="Pfam" id="PF00790">
    <property type="entry name" value="VHS"/>
    <property type="match status" value="1"/>
</dbReference>
<evidence type="ECO:0000256" key="5">
    <source>
        <dbReference type="ARBA" id="ARBA00023136"/>
    </source>
</evidence>
<feature type="non-terminal residue" evidence="9">
    <location>
        <position position="486"/>
    </location>
</feature>
<dbReference type="CDD" id="cd03561">
    <property type="entry name" value="VHS"/>
    <property type="match status" value="1"/>
</dbReference>
<dbReference type="InterPro" id="IPR038425">
    <property type="entry name" value="GAT_sf"/>
</dbReference>
<feature type="compositionally biased region" description="Polar residues" evidence="6">
    <location>
        <begin position="477"/>
        <end position="486"/>
    </location>
</feature>
<dbReference type="SMART" id="SM00288">
    <property type="entry name" value="VHS"/>
    <property type="match status" value="1"/>
</dbReference>
<dbReference type="PANTHER" id="PTHR45898">
    <property type="entry name" value="TOM1-LIKE PROTEIN"/>
    <property type="match status" value="1"/>
</dbReference>
<dbReference type="EMBL" id="AUSU01003787">
    <property type="protein sequence ID" value="EPS66239.1"/>
    <property type="molecule type" value="Genomic_DNA"/>
</dbReference>
<feature type="region of interest" description="Disordered" evidence="6">
    <location>
        <begin position="269"/>
        <end position="486"/>
    </location>
</feature>
<dbReference type="SUPFAM" id="SSF89009">
    <property type="entry name" value="GAT-like domain"/>
    <property type="match status" value="1"/>
</dbReference>
<evidence type="ECO:0000256" key="2">
    <source>
        <dbReference type="ARBA" id="ARBA00007708"/>
    </source>
</evidence>
<dbReference type="OrthoDB" id="2018246at2759"/>
<protein>
    <recommendedName>
        <fullName evidence="11">VHS domain-containing protein</fullName>
    </recommendedName>
</protein>
<accession>S8CGX5</accession>
<comment type="similarity">
    <text evidence="2">Belongs to the TOM1 family.</text>
</comment>
<proteinExistence type="inferred from homology"/>
<dbReference type="PROSITE" id="PS50909">
    <property type="entry name" value="GAT"/>
    <property type="match status" value="1"/>
</dbReference>
<evidence type="ECO:0000259" key="7">
    <source>
        <dbReference type="PROSITE" id="PS50179"/>
    </source>
</evidence>
<keyword evidence="5" id="KW-0472">Membrane</keyword>
<keyword evidence="10" id="KW-1185">Reference proteome</keyword>
<comment type="caution">
    <text evidence="9">The sequence shown here is derived from an EMBL/GenBank/DDBJ whole genome shotgun (WGS) entry which is preliminary data.</text>
</comment>
<dbReference type="Gene3D" id="1.25.40.90">
    <property type="match status" value="1"/>
</dbReference>
<organism evidence="9 10">
    <name type="scientific">Genlisea aurea</name>
    <dbReference type="NCBI Taxonomy" id="192259"/>
    <lineage>
        <taxon>Eukaryota</taxon>
        <taxon>Viridiplantae</taxon>
        <taxon>Streptophyta</taxon>
        <taxon>Embryophyta</taxon>
        <taxon>Tracheophyta</taxon>
        <taxon>Spermatophyta</taxon>
        <taxon>Magnoliopsida</taxon>
        <taxon>eudicotyledons</taxon>
        <taxon>Gunneridae</taxon>
        <taxon>Pentapetalae</taxon>
        <taxon>asterids</taxon>
        <taxon>lamiids</taxon>
        <taxon>Lamiales</taxon>
        <taxon>Lentibulariaceae</taxon>
        <taxon>Genlisea</taxon>
    </lineage>
</organism>
<evidence type="ECO:0000256" key="1">
    <source>
        <dbReference type="ARBA" id="ARBA00004170"/>
    </source>
</evidence>
<dbReference type="GO" id="GO:0035091">
    <property type="term" value="F:phosphatidylinositol binding"/>
    <property type="evidence" value="ECO:0007669"/>
    <property type="project" value="InterPro"/>
</dbReference>
<reference evidence="9 10" key="1">
    <citation type="journal article" date="2013" name="BMC Genomics">
        <title>The miniature genome of a carnivorous plant Genlisea aurea contains a low number of genes and short non-coding sequences.</title>
        <authorList>
            <person name="Leushkin E.V."/>
            <person name="Sutormin R.A."/>
            <person name="Nabieva E.R."/>
            <person name="Penin A.A."/>
            <person name="Kondrashov A.S."/>
            <person name="Logacheva M.D."/>
        </authorList>
    </citation>
    <scope>NUCLEOTIDE SEQUENCE [LARGE SCALE GENOMIC DNA]</scope>
</reference>
<evidence type="ECO:0000313" key="10">
    <source>
        <dbReference type="Proteomes" id="UP000015453"/>
    </source>
</evidence>
<dbReference type="InterPro" id="IPR044836">
    <property type="entry name" value="TOL_plant"/>
</dbReference>
<feature type="compositionally biased region" description="Polar residues" evidence="6">
    <location>
        <begin position="444"/>
        <end position="460"/>
    </location>
</feature>
<dbReference type="SUPFAM" id="SSF48464">
    <property type="entry name" value="ENTH/VHS domain"/>
    <property type="match status" value="1"/>
</dbReference>
<evidence type="ECO:0000256" key="4">
    <source>
        <dbReference type="ARBA" id="ARBA00022927"/>
    </source>
</evidence>
<evidence type="ECO:0008006" key="11">
    <source>
        <dbReference type="Google" id="ProtNLM"/>
    </source>
</evidence>
<dbReference type="GO" id="GO:0043130">
    <property type="term" value="F:ubiquitin binding"/>
    <property type="evidence" value="ECO:0007669"/>
    <property type="project" value="InterPro"/>
</dbReference>
<comment type="subcellular location">
    <subcellularLocation>
        <location evidence="1">Membrane</location>
        <topology evidence="1">Peripheral membrane protein</topology>
    </subcellularLocation>
</comment>
<feature type="compositionally biased region" description="Basic and acidic residues" evidence="6">
    <location>
        <begin position="465"/>
        <end position="475"/>
    </location>
</feature>
<dbReference type="PANTHER" id="PTHR45898:SF14">
    <property type="entry name" value="TOM1-LIKE PROTEIN 4"/>
    <property type="match status" value="1"/>
</dbReference>
<sequence length="486" mass="53185">MANAAAVAERATSDMLIGPDWSINIELCDVVNSDPGQAKDALKILKKKLGNKNPKVQLLALFVLETLSKNCAEYIFQQITERDILHDMVKIVKKKPDLSVREKILVLIDTWQEALGGPSGRFPQYYAAYRELLSAGVNFPPRAENSVPLFTPPQTHAVEQITFPYEEAAIIAEASFDSDPSGLSLPEIQNADGLADVLMEMLSALNPSNSQGLKDEIIVDLVDQCRSYQKRVMVLVNNTADEDLLCGGLALNDNLQRVLGLHDEIAKGKKSAVSEANTETPIRVNLNHHHEDDESEDDFSQLARRSTREKSQMQITTPILPPPPSQKPTDSKSSLDYLSGDAYETGKSDHASNPRLSSSPPDDEYINPTASMFAPKPKYDEAPPPPPPWEEDIVQPSAGSLPPPPSRYSQRQQYFEQQQSGSGSPTLSRSGSGSSHDGGGLVGQVQNLSVKNHPTQSKQQPPEEALFKDLVDFAKAKSSSPKPNRS</sequence>
<evidence type="ECO:0000313" key="9">
    <source>
        <dbReference type="EMBL" id="EPS66239.1"/>
    </source>
</evidence>
<keyword evidence="4" id="KW-0653">Protein transport</keyword>
<keyword evidence="3" id="KW-0813">Transport</keyword>
<dbReference type="FunFam" id="1.25.40.90:FF:000028">
    <property type="entry name" value="TOM1-like protein 2"/>
    <property type="match status" value="1"/>
</dbReference>
<dbReference type="CDD" id="cd14231">
    <property type="entry name" value="GAT_GGA-like_plant"/>
    <property type="match status" value="1"/>
</dbReference>
<dbReference type="Gene3D" id="1.20.58.160">
    <property type="match status" value="1"/>
</dbReference>
<dbReference type="InterPro" id="IPR004152">
    <property type="entry name" value="GAT_dom"/>
</dbReference>
<feature type="compositionally biased region" description="Low complexity" evidence="6">
    <location>
        <begin position="407"/>
        <end position="435"/>
    </location>
</feature>
<dbReference type="GO" id="GO:0016020">
    <property type="term" value="C:membrane"/>
    <property type="evidence" value="ECO:0007669"/>
    <property type="project" value="UniProtKB-SubCell"/>
</dbReference>
<dbReference type="GO" id="GO:0043328">
    <property type="term" value="P:protein transport to vacuole involved in ubiquitin-dependent protein catabolic process via the multivesicular body sorting pathway"/>
    <property type="evidence" value="ECO:0007669"/>
    <property type="project" value="InterPro"/>
</dbReference>
<dbReference type="GO" id="GO:0005737">
    <property type="term" value="C:cytoplasm"/>
    <property type="evidence" value="ECO:0007669"/>
    <property type="project" value="UniProtKB-ARBA"/>
</dbReference>
<feature type="compositionally biased region" description="Polar residues" evidence="6">
    <location>
        <begin position="327"/>
        <end position="336"/>
    </location>
</feature>
<evidence type="ECO:0000259" key="8">
    <source>
        <dbReference type="PROSITE" id="PS50909"/>
    </source>
</evidence>
<dbReference type="Pfam" id="PF03127">
    <property type="entry name" value="GAT"/>
    <property type="match status" value="1"/>
</dbReference>
<evidence type="ECO:0000256" key="6">
    <source>
        <dbReference type="SAM" id="MobiDB-lite"/>
    </source>
</evidence>